<organism evidence="2">
    <name type="scientific">Arundo donax</name>
    <name type="common">Giant reed</name>
    <name type="synonym">Donax arundinaceus</name>
    <dbReference type="NCBI Taxonomy" id="35708"/>
    <lineage>
        <taxon>Eukaryota</taxon>
        <taxon>Viridiplantae</taxon>
        <taxon>Streptophyta</taxon>
        <taxon>Embryophyta</taxon>
        <taxon>Tracheophyta</taxon>
        <taxon>Spermatophyta</taxon>
        <taxon>Magnoliopsida</taxon>
        <taxon>Liliopsida</taxon>
        <taxon>Poales</taxon>
        <taxon>Poaceae</taxon>
        <taxon>PACMAD clade</taxon>
        <taxon>Arundinoideae</taxon>
        <taxon>Arundineae</taxon>
        <taxon>Arundo</taxon>
    </lineage>
</organism>
<dbReference type="EMBL" id="GBRH01255718">
    <property type="protein sequence ID" value="JAD42177.1"/>
    <property type="molecule type" value="Transcribed_RNA"/>
</dbReference>
<sequence length="43" mass="5237">MRQHHRSLRQTNSRNSQMRRPMGSCRFGWLYPVHNQPASRGQW</sequence>
<dbReference type="AlphaFoldDB" id="A0A0A9A576"/>
<protein>
    <submittedName>
        <fullName evidence="2">Uncharacterized protein</fullName>
    </submittedName>
</protein>
<evidence type="ECO:0000256" key="1">
    <source>
        <dbReference type="SAM" id="MobiDB-lite"/>
    </source>
</evidence>
<accession>A0A0A9A576</accession>
<proteinExistence type="predicted"/>
<feature type="region of interest" description="Disordered" evidence="1">
    <location>
        <begin position="1"/>
        <end position="21"/>
    </location>
</feature>
<evidence type="ECO:0000313" key="2">
    <source>
        <dbReference type="EMBL" id="JAD42177.1"/>
    </source>
</evidence>
<feature type="compositionally biased region" description="Polar residues" evidence="1">
    <location>
        <begin position="9"/>
        <end position="18"/>
    </location>
</feature>
<reference evidence="2" key="1">
    <citation type="submission" date="2014-09" db="EMBL/GenBank/DDBJ databases">
        <authorList>
            <person name="Magalhaes I.L.F."/>
            <person name="Oliveira U."/>
            <person name="Santos F.R."/>
            <person name="Vidigal T.H.D.A."/>
            <person name="Brescovit A.D."/>
            <person name="Santos A.J."/>
        </authorList>
    </citation>
    <scope>NUCLEOTIDE SEQUENCE</scope>
    <source>
        <tissue evidence="2">Shoot tissue taken approximately 20 cm above the soil surface</tissue>
    </source>
</reference>
<reference evidence="2" key="2">
    <citation type="journal article" date="2015" name="Data Brief">
        <title>Shoot transcriptome of the giant reed, Arundo donax.</title>
        <authorList>
            <person name="Barrero R.A."/>
            <person name="Guerrero F.D."/>
            <person name="Moolhuijzen P."/>
            <person name="Goolsby J.A."/>
            <person name="Tidwell J."/>
            <person name="Bellgard S.E."/>
            <person name="Bellgard M.I."/>
        </authorList>
    </citation>
    <scope>NUCLEOTIDE SEQUENCE</scope>
    <source>
        <tissue evidence="2">Shoot tissue taken approximately 20 cm above the soil surface</tissue>
    </source>
</reference>
<name>A0A0A9A576_ARUDO</name>